<dbReference type="EMBL" id="JBICZW010000012">
    <property type="protein sequence ID" value="MFG3191310.1"/>
    <property type="molecule type" value="Genomic_DNA"/>
</dbReference>
<keyword evidence="4" id="KW-1185">Reference proteome</keyword>
<comment type="caution">
    <text evidence="3">The sequence shown here is derived from an EMBL/GenBank/DDBJ whole genome shotgun (WGS) entry which is preliminary data.</text>
</comment>
<evidence type="ECO:0000313" key="4">
    <source>
        <dbReference type="Proteomes" id="UP001604282"/>
    </source>
</evidence>
<accession>A0ABW7BUY3</accession>
<feature type="chain" id="PRO_5045065643" evidence="2">
    <location>
        <begin position="28"/>
        <end position="188"/>
    </location>
</feature>
<dbReference type="RefSeq" id="WP_392883271.1">
    <property type="nucleotide sequence ID" value="NZ_JBICZW010000012.1"/>
</dbReference>
<feature type="signal peptide" evidence="2">
    <location>
        <begin position="1"/>
        <end position="27"/>
    </location>
</feature>
<evidence type="ECO:0000256" key="1">
    <source>
        <dbReference type="SAM" id="MobiDB-lite"/>
    </source>
</evidence>
<evidence type="ECO:0000256" key="2">
    <source>
        <dbReference type="SAM" id="SignalP"/>
    </source>
</evidence>
<proteinExistence type="predicted"/>
<keyword evidence="2" id="KW-0732">Signal</keyword>
<dbReference type="Proteomes" id="UP001604282">
    <property type="component" value="Unassembled WGS sequence"/>
</dbReference>
<sequence length="188" mass="19329">MKKYLLAAGAAVTAAVAAAALAAPATAAPTAPSVSTASASAPAPGAPAASAPTGSVSAVRTVRSGERVDAGGGYTIWLTRQGKHWTGPDGFEQFRSVVDGNLDLTQPALSHQGEGDFHSGVYGGPHRPGRVELTDAEGRVTRATLLQLPGRPDWGVWYAHTAPTGHDVSVSFYARDGRLLVELPAMDF</sequence>
<protein>
    <submittedName>
        <fullName evidence="3">Uncharacterized protein</fullName>
    </submittedName>
</protein>
<name>A0ABW7BUY3_9ACTN</name>
<gene>
    <name evidence="3" type="ORF">ACGFYS_20500</name>
</gene>
<reference evidence="3 4" key="1">
    <citation type="submission" date="2024-10" db="EMBL/GenBank/DDBJ databases">
        <title>The Natural Products Discovery Center: Release of the First 8490 Sequenced Strains for Exploring Actinobacteria Biosynthetic Diversity.</title>
        <authorList>
            <person name="Kalkreuter E."/>
            <person name="Kautsar S.A."/>
            <person name="Yang D."/>
            <person name="Bader C.D."/>
            <person name="Teijaro C.N."/>
            <person name="Fluegel L."/>
            <person name="Davis C.M."/>
            <person name="Simpson J.R."/>
            <person name="Lauterbach L."/>
            <person name="Steele A.D."/>
            <person name="Gui C."/>
            <person name="Meng S."/>
            <person name="Li G."/>
            <person name="Viehrig K."/>
            <person name="Ye F."/>
            <person name="Su P."/>
            <person name="Kiefer A.F."/>
            <person name="Nichols A."/>
            <person name="Cepeda A.J."/>
            <person name="Yan W."/>
            <person name="Fan B."/>
            <person name="Jiang Y."/>
            <person name="Adhikari A."/>
            <person name="Zheng C.-J."/>
            <person name="Schuster L."/>
            <person name="Cowan T.M."/>
            <person name="Smanski M.J."/>
            <person name="Chevrette M.G."/>
            <person name="De Carvalho L.P.S."/>
            <person name="Shen B."/>
        </authorList>
    </citation>
    <scope>NUCLEOTIDE SEQUENCE [LARGE SCALE GENOMIC DNA]</scope>
    <source>
        <strain evidence="3 4">NPDC048229</strain>
    </source>
</reference>
<organism evidence="3 4">
    <name type="scientific">Streptomyces omiyaensis</name>
    <dbReference type="NCBI Taxonomy" id="68247"/>
    <lineage>
        <taxon>Bacteria</taxon>
        <taxon>Bacillati</taxon>
        <taxon>Actinomycetota</taxon>
        <taxon>Actinomycetes</taxon>
        <taxon>Kitasatosporales</taxon>
        <taxon>Streptomycetaceae</taxon>
        <taxon>Streptomyces</taxon>
    </lineage>
</organism>
<feature type="region of interest" description="Disordered" evidence="1">
    <location>
        <begin position="31"/>
        <end position="58"/>
    </location>
</feature>
<evidence type="ECO:0000313" key="3">
    <source>
        <dbReference type="EMBL" id="MFG3191310.1"/>
    </source>
</evidence>